<evidence type="ECO:0000313" key="4">
    <source>
        <dbReference type="Proteomes" id="UP000199305"/>
    </source>
</evidence>
<keyword evidence="1" id="KW-0472">Membrane</keyword>
<keyword evidence="1" id="KW-1133">Transmembrane helix</keyword>
<feature type="transmembrane region" description="Helical" evidence="1">
    <location>
        <begin position="7"/>
        <end position="27"/>
    </location>
</feature>
<dbReference type="Pfam" id="PF02517">
    <property type="entry name" value="Rce1-like"/>
    <property type="match status" value="1"/>
</dbReference>
<dbReference type="PANTHER" id="PTHR36435">
    <property type="entry name" value="SLR1288 PROTEIN"/>
    <property type="match status" value="1"/>
</dbReference>
<feature type="transmembrane region" description="Helical" evidence="1">
    <location>
        <begin position="61"/>
        <end position="81"/>
    </location>
</feature>
<proteinExistence type="predicted"/>
<dbReference type="PANTHER" id="PTHR36435:SF1">
    <property type="entry name" value="CAAX AMINO TERMINAL PROTEASE FAMILY PROTEIN"/>
    <property type="match status" value="1"/>
</dbReference>
<evidence type="ECO:0000259" key="2">
    <source>
        <dbReference type="Pfam" id="PF02517"/>
    </source>
</evidence>
<dbReference type="Proteomes" id="UP000199305">
    <property type="component" value="Unassembled WGS sequence"/>
</dbReference>
<feature type="transmembrane region" description="Helical" evidence="1">
    <location>
        <begin position="218"/>
        <end position="241"/>
    </location>
</feature>
<evidence type="ECO:0000313" key="3">
    <source>
        <dbReference type="EMBL" id="SDK50785.1"/>
    </source>
</evidence>
<accession>A0A1G9CH96</accession>
<reference evidence="4" key="1">
    <citation type="submission" date="2016-10" db="EMBL/GenBank/DDBJ databases">
        <authorList>
            <person name="Varghese N."/>
            <person name="Submissions S."/>
        </authorList>
    </citation>
    <scope>NUCLEOTIDE SEQUENCE [LARGE SCALE GENOMIC DNA]</scope>
    <source>
        <strain evidence="4">CGMCC 1.10658</strain>
    </source>
</reference>
<dbReference type="InterPro" id="IPR052710">
    <property type="entry name" value="CAAX_protease"/>
</dbReference>
<feature type="transmembrane region" description="Helical" evidence="1">
    <location>
        <begin position="171"/>
        <end position="188"/>
    </location>
</feature>
<dbReference type="STRING" id="658219.SAMN05216212_2502"/>
<feature type="transmembrane region" description="Helical" evidence="1">
    <location>
        <begin position="140"/>
        <end position="159"/>
    </location>
</feature>
<dbReference type="GO" id="GO:0004175">
    <property type="term" value="F:endopeptidase activity"/>
    <property type="evidence" value="ECO:0007669"/>
    <property type="project" value="UniProtKB-ARBA"/>
</dbReference>
<keyword evidence="1" id="KW-0812">Transmembrane</keyword>
<protein>
    <recommendedName>
        <fullName evidence="2">CAAX prenyl protease 2/Lysostaphin resistance protein A-like domain-containing protein</fullName>
    </recommendedName>
</protein>
<dbReference type="InterPro" id="IPR003675">
    <property type="entry name" value="Rce1/LyrA-like_dom"/>
</dbReference>
<gene>
    <name evidence="3" type="ORF">SAMN05216212_2502</name>
</gene>
<keyword evidence="4" id="KW-1185">Reference proteome</keyword>
<feature type="domain" description="CAAX prenyl protease 2/Lysostaphin resistance protein A-like" evidence="2">
    <location>
        <begin position="141"/>
        <end position="231"/>
    </location>
</feature>
<organism evidence="3 4">
    <name type="scientific">Microbulbifer yueqingensis</name>
    <dbReference type="NCBI Taxonomy" id="658219"/>
    <lineage>
        <taxon>Bacteria</taxon>
        <taxon>Pseudomonadati</taxon>
        <taxon>Pseudomonadota</taxon>
        <taxon>Gammaproteobacteria</taxon>
        <taxon>Cellvibrionales</taxon>
        <taxon>Microbulbiferaceae</taxon>
        <taxon>Microbulbifer</taxon>
    </lineage>
</organism>
<evidence type="ECO:0000256" key="1">
    <source>
        <dbReference type="SAM" id="Phobius"/>
    </source>
</evidence>
<feature type="transmembrane region" description="Helical" evidence="1">
    <location>
        <begin position="93"/>
        <end position="120"/>
    </location>
</feature>
<sequence>MPNPWCAIGWLVSFAILHFAGVFLYIAGYGGYLGAQLGAQGGVVEPASIQQAVEVHIQTTAALAGMYLTQFCLILPALLLASKFESQTRRETLAISGFGLGSLWRWLSLLVVFMIAQVLTVKSLGIEQGEFMQMLAGSRHFPLALVVVLAAPLLEELLFRGYLFSAWRQTRLGFSGTLLLTSALFTLIHWGQYHWVQLSFVFVLALLLGLARERSGSVLLPMLLHLLNNLVSAIVVIYLGIL</sequence>
<dbReference type="AlphaFoldDB" id="A0A1G9CH96"/>
<feature type="transmembrane region" description="Helical" evidence="1">
    <location>
        <begin position="194"/>
        <end position="211"/>
    </location>
</feature>
<dbReference type="EMBL" id="FNFH01000005">
    <property type="protein sequence ID" value="SDK50785.1"/>
    <property type="molecule type" value="Genomic_DNA"/>
</dbReference>
<name>A0A1G9CH96_9GAMM</name>
<dbReference type="GO" id="GO:0080120">
    <property type="term" value="P:CAAX-box protein maturation"/>
    <property type="evidence" value="ECO:0007669"/>
    <property type="project" value="UniProtKB-ARBA"/>
</dbReference>